<comment type="caution">
    <text evidence="2">The sequence shown here is derived from an EMBL/GenBank/DDBJ whole genome shotgun (WGS) entry which is preliminary data.</text>
</comment>
<evidence type="ECO:0000259" key="1">
    <source>
        <dbReference type="Pfam" id="PF23744"/>
    </source>
</evidence>
<evidence type="ECO:0000313" key="2">
    <source>
        <dbReference type="EMBL" id="KAG5188787.1"/>
    </source>
</evidence>
<evidence type="ECO:0000313" key="3">
    <source>
        <dbReference type="Proteomes" id="UP000664859"/>
    </source>
</evidence>
<protein>
    <recommendedName>
        <fullName evidence="1">LRRK2 ARM repeat domain-containing protein</fullName>
    </recommendedName>
</protein>
<dbReference type="InterPro" id="IPR011989">
    <property type="entry name" value="ARM-like"/>
</dbReference>
<organism evidence="2 3">
    <name type="scientific">Tribonema minus</name>
    <dbReference type="NCBI Taxonomy" id="303371"/>
    <lineage>
        <taxon>Eukaryota</taxon>
        <taxon>Sar</taxon>
        <taxon>Stramenopiles</taxon>
        <taxon>Ochrophyta</taxon>
        <taxon>PX clade</taxon>
        <taxon>Xanthophyceae</taxon>
        <taxon>Tribonematales</taxon>
        <taxon>Tribonemataceae</taxon>
        <taxon>Tribonema</taxon>
    </lineage>
</organism>
<dbReference type="OrthoDB" id="10267881at2759"/>
<reference evidence="2" key="1">
    <citation type="submission" date="2021-02" db="EMBL/GenBank/DDBJ databases">
        <title>First Annotated Genome of the Yellow-green Alga Tribonema minus.</title>
        <authorList>
            <person name="Mahan K.M."/>
        </authorList>
    </citation>
    <scope>NUCLEOTIDE SEQUENCE</scope>
    <source>
        <strain evidence="2">UTEX B ZZ1240</strain>
    </source>
</reference>
<dbReference type="InterPro" id="IPR016024">
    <property type="entry name" value="ARM-type_fold"/>
</dbReference>
<feature type="domain" description="LRRK2 ARM repeat" evidence="1">
    <location>
        <begin position="24"/>
        <end position="226"/>
    </location>
</feature>
<dbReference type="Proteomes" id="UP000664859">
    <property type="component" value="Unassembled WGS sequence"/>
</dbReference>
<dbReference type="EMBL" id="JAFCMP010000064">
    <property type="protein sequence ID" value="KAG5188787.1"/>
    <property type="molecule type" value="Genomic_DNA"/>
</dbReference>
<gene>
    <name evidence="2" type="ORF">JKP88DRAFT_303728</name>
</gene>
<dbReference type="Gene3D" id="1.25.10.10">
    <property type="entry name" value="Leucine-rich Repeat Variant"/>
    <property type="match status" value="1"/>
</dbReference>
<dbReference type="AlphaFoldDB" id="A0A836CJT7"/>
<dbReference type="SUPFAM" id="SSF48371">
    <property type="entry name" value="ARM repeat"/>
    <property type="match status" value="1"/>
</dbReference>
<proteinExistence type="predicted"/>
<name>A0A836CJT7_9STRA</name>
<sequence length="234" mass="24508">MALMAAGSLTAGATRVQLEADLIASGACEAVVQLLNAHASSRQVQIQGLAALGVLVSSDEARVRLITADAGATAIRAMREFPAESMIQRTATSTILHLALGSDAYAAQLVDMGSFALVTAALNTCFDRPDPKFTALQAICILVASMQASRVDLASACAATVAAMNAHPDNEDVNEAGLLALERIAHVTSCTVLHNCGVQATVVNAMQQLPYNESIQDSGEHILQQLPRRSQRAE</sequence>
<accession>A0A836CJT7</accession>
<dbReference type="InterPro" id="IPR056597">
    <property type="entry name" value="ARM_LRRK2"/>
</dbReference>
<dbReference type="Pfam" id="PF23744">
    <property type="entry name" value="ARM_LRRK2"/>
    <property type="match status" value="1"/>
</dbReference>
<keyword evidence="3" id="KW-1185">Reference proteome</keyword>